<protein>
    <recommendedName>
        <fullName evidence="4">Glycoside hydrolase family 42 N-terminal domain-containing protein</fullName>
    </recommendedName>
</protein>
<name>Q1ARD4_RUBXD</name>
<dbReference type="STRING" id="266117.Rxyl_3137"/>
<dbReference type="InterPro" id="IPR017853">
    <property type="entry name" value="GH"/>
</dbReference>
<dbReference type="HOGENOM" id="CLU_029837_0_0_11"/>
<dbReference type="KEGG" id="rxy:Rxyl_3137"/>
<gene>
    <name evidence="2" type="ordered locus">Rxyl_3137</name>
</gene>
<reference evidence="2 3" key="1">
    <citation type="submission" date="2006-06" db="EMBL/GenBank/DDBJ databases">
        <title>Complete sequence of Rubrobacter xylanophilus DSM 9941.</title>
        <authorList>
            <consortium name="US DOE Joint Genome Institute"/>
            <person name="Copeland A."/>
            <person name="Lucas S."/>
            <person name="Lapidus A."/>
            <person name="Barry K."/>
            <person name="Detter J.C."/>
            <person name="Glavina del Rio T."/>
            <person name="Hammon N."/>
            <person name="Israni S."/>
            <person name="Dalin E."/>
            <person name="Tice H."/>
            <person name="Pitluck S."/>
            <person name="Munk A.C."/>
            <person name="Brettin T."/>
            <person name="Bruce D."/>
            <person name="Han C."/>
            <person name="Tapia R."/>
            <person name="Gilna P."/>
            <person name="Schmutz J."/>
            <person name="Larimer F."/>
            <person name="Land M."/>
            <person name="Hauser L."/>
            <person name="Kyrpides N."/>
            <person name="Lykidis A."/>
            <person name="da Costa M.S."/>
            <person name="Rainey F.A."/>
            <person name="Empadinhas N."/>
            <person name="Jolivet E."/>
            <person name="Battista J.R."/>
            <person name="Richardson P."/>
        </authorList>
    </citation>
    <scope>NUCLEOTIDE SEQUENCE [LARGE SCALE GENOMIC DNA]</scope>
    <source>
        <strain evidence="3">DSM 9941 / JCM 11954 / NBRC 16129 / PRD-1</strain>
    </source>
</reference>
<sequence length="468" mass="51305">MFAGLDLFREPSGALGAATRPRMLARDEYPVGLWWPPPPGRTGVGRYREISQAGFNFVIGGNGVTNDQTNPAALEAAGACGLRFVLTDGRLQRLILDAAPGGRTAEGGARSPMRALSGPGRSGAPRHSARNPGEAVRLRLLALLKRYGSHPALAGINLFDEPGRRLFGILSRARDILREADAGLLPYINVWPSYASPRYALGAGSYERYLELYLSVVRPPVLSFDHYPLLSGGGITGDYFHNWAVIRRFSLRAGIPAWAFIQSVGFDGRAVGLAPRRAPDGPELLWQVNVALAYGAKGIQYFTYWSPENTPGAPVRFGSALISRSGRRTPLYGHARDVNAYLRAVGRVLLPLVSESVVHARERRLPLGASGFRRDGWVHSVAGSPVILGRFRRPGGRRNVRYLLVVNRSSSRAAKVALELPSRVARAYAFDRARRRFFRLRAPRRRGRLRPGMRLGPGAARLLLLQAR</sequence>
<evidence type="ECO:0000256" key="1">
    <source>
        <dbReference type="SAM" id="MobiDB-lite"/>
    </source>
</evidence>
<feature type="region of interest" description="Disordered" evidence="1">
    <location>
        <begin position="102"/>
        <end position="131"/>
    </location>
</feature>
<dbReference type="Proteomes" id="UP000006637">
    <property type="component" value="Chromosome"/>
</dbReference>
<dbReference type="Gene3D" id="3.20.20.80">
    <property type="entry name" value="Glycosidases"/>
    <property type="match status" value="1"/>
</dbReference>
<dbReference type="EMBL" id="CP000386">
    <property type="protein sequence ID" value="ABG06044.1"/>
    <property type="molecule type" value="Genomic_DNA"/>
</dbReference>
<proteinExistence type="predicted"/>
<accession>Q1ARD4</accession>
<dbReference type="SUPFAM" id="SSF51445">
    <property type="entry name" value="(Trans)glycosidases"/>
    <property type="match status" value="1"/>
</dbReference>
<keyword evidence="3" id="KW-1185">Reference proteome</keyword>
<dbReference type="AlphaFoldDB" id="Q1ARD4"/>
<organism evidence="2 3">
    <name type="scientific">Rubrobacter xylanophilus (strain DSM 9941 / JCM 11954 / NBRC 16129 / PRD-1)</name>
    <dbReference type="NCBI Taxonomy" id="266117"/>
    <lineage>
        <taxon>Bacteria</taxon>
        <taxon>Bacillati</taxon>
        <taxon>Actinomycetota</taxon>
        <taxon>Rubrobacteria</taxon>
        <taxon>Rubrobacterales</taxon>
        <taxon>Rubrobacteraceae</taxon>
        <taxon>Rubrobacter</taxon>
    </lineage>
</organism>
<evidence type="ECO:0008006" key="4">
    <source>
        <dbReference type="Google" id="ProtNLM"/>
    </source>
</evidence>
<evidence type="ECO:0000313" key="2">
    <source>
        <dbReference type="EMBL" id="ABG06044.1"/>
    </source>
</evidence>
<dbReference type="eggNOG" id="COG1874">
    <property type="taxonomic scope" value="Bacteria"/>
</dbReference>
<evidence type="ECO:0000313" key="3">
    <source>
        <dbReference type="Proteomes" id="UP000006637"/>
    </source>
</evidence>